<dbReference type="HAMAP" id="MF_00422">
    <property type="entry name" value="SecE"/>
    <property type="match status" value="1"/>
</dbReference>
<dbReference type="RefSeq" id="WP_345715445.1">
    <property type="nucleotide sequence ID" value="NZ_BAABFP010000002.1"/>
</dbReference>
<feature type="transmembrane region" description="Helical" evidence="9">
    <location>
        <begin position="37"/>
        <end position="70"/>
    </location>
</feature>
<dbReference type="Proteomes" id="UP001596189">
    <property type="component" value="Unassembled WGS sequence"/>
</dbReference>
<evidence type="ECO:0000256" key="6">
    <source>
        <dbReference type="ARBA" id="ARBA00022989"/>
    </source>
</evidence>
<comment type="function">
    <text evidence="9">Essential subunit of the Sec protein translocation channel SecYEG. Clamps together the 2 halves of SecY. May contact the channel plug during translocation.</text>
</comment>
<evidence type="ECO:0000256" key="5">
    <source>
        <dbReference type="ARBA" id="ARBA00022927"/>
    </source>
</evidence>
<dbReference type="PANTHER" id="PTHR33910">
    <property type="entry name" value="PROTEIN TRANSLOCASE SUBUNIT SECE"/>
    <property type="match status" value="1"/>
</dbReference>
<comment type="subcellular location">
    <subcellularLocation>
        <location evidence="9">Cell membrane</location>
        <topology evidence="9">Single-pass membrane protein</topology>
    </subcellularLocation>
    <subcellularLocation>
        <location evidence="1">Membrane</location>
    </subcellularLocation>
</comment>
<protein>
    <recommendedName>
        <fullName evidence="9">Protein translocase subunit SecE</fullName>
    </recommendedName>
</protein>
<keyword evidence="5 9" id="KW-0653">Protein transport</keyword>
<evidence type="ECO:0000256" key="9">
    <source>
        <dbReference type="HAMAP-Rule" id="MF_00422"/>
    </source>
</evidence>
<name>A0ABW1JGL8_9ACTN</name>
<accession>A0ABW1JGL8</accession>
<keyword evidence="8 9" id="KW-0472">Membrane</keyword>
<keyword evidence="11" id="KW-1185">Reference proteome</keyword>
<evidence type="ECO:0000256" key="8">
    <source>
        <dbReference type="ARBA" id="ARBA00023136"/>
    </source>
</evidence>
<dbReference type="InterPro" id="IPR001901">
    <property type="entry name" value="Translocase_SecE/Sec61-g"/>
</dbReference>
<comment type="caution">
    <text evidence="10">The sequence shown here is derived from an EMBL/GenBank/DDBJ whole genome shotgun (WGS) entry which is preliminary data.</text>
</comment>
<keyword evidence="3 9" id="KW-1003">Cell membrane</keyword>
<sequence>MSQTSTARRGPLSRIGLFFRQVMAELRKVVRPTRTELLTYTAVCMVFVVSVMAFVAALDIGLGAVVVRVFGGSSS</sequence>
<dbReference type="Pfam" id="PF00584">
    <property type="entry name" value="SecE"/>
    <property type="match status" value="1"/>
</dbReference>
<evidence type="ECO:0000256" key="4">
    <source>
        <dbReference type="ARBA" id="ARBA00022692"/>
    </source>
</evidence>
<evidence type="ECO:0000256" key="2">
    <source>
        <dbReference type="ARBA" id="ARBA00022448"/>
    </source>
</evidence>
<organism evidence="10 11">
    <name type="scientific">Angustibacter luteus</name>
    <dbReference type="NCBI Taxonomy" id="658456"/>
    <lineage>
        <taxon>Bacteria</taxon>
        <taxon>Bacillati</taxon>
        <taxon>Actinomycetota</taxon>
        <taxon>Actinomycetes</taxon>
        <taxon>Kineosporiales</taxon>
        <taxon>Kineosporiaceae</taxon>
    </lineage>
</organism>
<proteinExistence type="inferred from homology"/>
<comment type="subunit">
    <text evidence="9">Component of the Sec protein translocase complex. Heterotrimer consisting of SecY, SecE and SecG subunits. The heterotrimers can form oligomers, although 1 heterotrimer is thought to be able to translocate proteins. Interacts with the ribosome. Interacts with SecDF, and other proteins may be involved. Interacts with SecA.</text>
</comment>
<dbReference type="PANTHER" id="PTHR33910:SF1">
    <property type="entry name" value="PROTEIN TRANSLOCASE SUBUNIT SECE"/>
    <property type="match status" value="1"/>
</dbReference>
<keyword evidence="2 9" id="KW-0813">Transport</keyword>
<reference evidence="11" key="1">
    <citation type="journal article" date="2019" name="Int. J. Syst. Evol. Microbiol.">
        <title>The Global Catalogue of Microorganisms (GCM) 10K type strain sequencing project: providing services to taxonomists for standard genome sequencing and annotation.</title>
        <authorList>
            <consortium name="The Broad Institute Genomics Platform"/>
            <consortium name="The Broad Institute Genome Sequencing Center for Infectious Disease"/>
            <person name="Wu L."/>
            <person name="Ma J."/>
        </authorList>
    </citation>
    <scope>NUCLEOTIDE SEQUENCE [LARGE SCALE GENOMIC DNA]</scope>
    <source>
        <strain evidence="11">KACC 14249</strain>
    </source>
</reference>
<dbReference type="EMBL" id="JBHSRD010000004">
    <property type="protein sequence ID" value="MFC6007873.1"/>
    <property type="molecule type" value="Genomic_DNA"/>
</dbReference>
<evidence type="ECO:0000313" key="11">
    <source>
        <dbReference type="Proteomes" id="UP001596189"/>
    </source>
</evidence>
<dbReference type="NCBIfam" id="TIGR00964">
    <property type="entry name" value="secE_bact"/>
    <property type="match status" value="1"/>
</dbReference>
<comment type="similarity">
    <text evidence="9">Belongs to the SecE/SEC61-gamma family.</text>
</comment>
<evidence type="ECO:0000313" key="10">
    <source>
        <dbReference type="EMBL" id="MFC6007873.1"/>
    </source>
</evidence>
<keyword evidence="4 9" id="KW-0812">Transmembrane</keyword>
<dbReference type="InterPro" id="IPR038379">
    <property type="entry name" value="SecE_sf"/>
</dbReference>
<evidence type="ECO:0000256" key="3">
    <source>
        <dbReference type="ARBA" id="ARBA00022475"/>
    </source>
</evidence>
<evidence type="ECO:0000256" key="1">
    <source>
        <dbReference type="ARBA" id="ARBA00004370"/>
    </source>
</evidence>
<dbReference type="InterPro" id="IPR005807">
    <property type="entry name" value="SecE_bac"/>
</dbReference>
<keyword evidence="7 9" id="KW-0811">Translocation</keyword>
<gene>
    <name evidence="9 10" type="primary">secE</name>
    <name evidence="10" type="ORF">ACFQDO_12125</name>
</gene>
<keyword evidence="6 9" id="KW-1133">Transmembrane helix</keyword>
<evidence type="ECO:0000256" key="7">
    <source>
        <dbReference type="ARBA" id="ARBA00023010"/>
    </source>
</evidence>
<dbReference type="Gene3D" id="1.20.5.1030">
    <property type="entry name" value="Preprotein translocase secy subunit"/>
    <property type="match status" value="1"/>
</dbReference>